<dbReference type="Proteomes" id="UP001054945">
    <property type="component" value="Unassembled WGS sequence"/>
</dbReference>
<gene>
    <name evidence="1" type="ORF">CEXT_52471</name>
</gene>
<sequence>MLLITFKCSDVVLVKDLHQVLSSTHSQPRPPLSPWKAKSLLTADLLRLLYYDSFLLPPLSLRFFLHLLLPPDAR</sequence>
<evidence type="ECO:0000313" key="1">
    <source>
        <dbReference type="EMBL" id="GIX82876.1"/>
    </source>
</evidence>
<protein>
    <submittedName>
        <fullName evidence="1">Uncharacterized protein</fullName>
    </submittedName>
</protein>
<dbReference type="EMBL" id="BPLR01020818">
    <property type="protein sequence ID" value="GIX82876.1"/>
    <property type="molecule type" value="Genomic_DNA"/>
</dbReference>
<reference evidence="1 2" key="1">
    <citation type="submission" date="2021-06" db="EMBL/GenBank/DDBJ databases">
        <title>Caerostris extrusa draft genome.</title>
        <authorList>
            <person name="Kono N."/>
            <person name="Arakawa K."/>
        </authorList>
    </citation>
    <scope>NUCLEOTIDE SEQUENCE [LARGE SCALE GENOMIC DNA]</scope>
</reference>
<name>A0AAV4NDW0_CAEEX</name>
<comment type="caution">
    <text evidence="1">The sequence shown here is derived from an EMBL/GenBank/DDBJ whole genome shotgun (WGS) entry which is preliminary data.</text>
</comment>
<dbReference type="AlphaFoldDB" id="A0AAV4NDW0"/>
<accession>A0AAV4NDW0</accession>
<keyword evidence="2" id="KW-1185">Reference proteome</keyword>
<evidence type="ECO:0000313" key="2">
    <source>
        <dbReference type="Proteomes" id="UP001054945"/>
    </source>
</evidence>
<proteinExistence type="predicted"/>
<organism evidence="1 2">
    <name type="scientific">Caerostris extrusa</name>
    <name type="common">Bark spider</name>
    <name type="synonym">Caerostris bankana</name>
    <dbReference type="NCBI Taxonomy" id="172846"/>
    <lineage>
        <taxon>Eukaryota</taxon>
        <taxon>Metazoa</taxon>
        <taxon>Ecdysozoa</taxon>
        <taxon>Arthropoda</taxon>
        <taxon>Chelicerata</taxon>
        <taxon>Arachnida</taxon>
        <taxon>Araneae</taxon>
        <taxon>Araneomorphae</taxon>
        <taxon>Entelegynae</taxon>
        <taxon>Araneoidea</taxon>
        <taxon>Araneidae</taxon>
        <taxon>Caerostris</taxon>
    </lineage>
</organism>